<dbReference type="PANTHER" id="PTHR28160">
    <property type="entry name" value="54S RIBOSOMAL PROTEIN L15, MITOCHONDRIAL"/>
    <property type="match status" value="1"/>
</dbReference>
<organism evidence="3 4">
    <name type="scientific">Apiospora marii</name>
    <dbReference type="NCBI Taxonomy" id="335849"/>
    <lineage>
        <taxon>Eukaryota</taxon>
        <taxon>Fungi</taxon>
        <taxon>Dikarya</taxon>
        <taxon>Ascomycota</taxon>
        <taxon>Pezizomycotina</taxon>
        <taxon>Sordariomycetes</taxon>
        <taxon>Xylariomycetidae</taxon>
        <taxon>Amphisphaeriales</taxon>
        <taxon>Apiosporaceae</taxon>
        <taxon>Apiospora</taxon>
    </lineage>
</organism>
<dbReference type="Pfam" id="PF14622">
    <property type="entry name" value="Ribonucleas_3_3"/>
    <property type="match status" value="1"/>
</dbReference>
<evidence type="ECO:0000256" key="1">
    <source>
        <dbReference type="SAM" id="MobiDB-lite"/>
    </source>
</evidence>
<name>A0ABR1R5K1_9PEZI</name>
<feature type="region of interest" description="Disordered" evidence="1">
    <location>
        <begin position="1"/>
        <end position="85"/>
    </location>
</feature>
<dbReference type="EMBL" id="JAQQWI010000018">
    <property type="protein sequence ID" value="KAK8001046.1"/>
    <property type="molecule type" value="Genomic_DNA"/>
</dbReference>
<reference evidence="3 4" key="1">
    <citation type="submission" date="2023-01" db="EMBL/GenBank/DDBJ databases">
        <title>Analysis of 21 Apiospora genomes using comparative genomics revels a genus with tremendous synthesis potential of carbohydrate active enzymes and secondary metabolites.</title>
        <authorList>
            <person name="Sorensen T."/>
        </authorList>
    </citation>
    <scope>NUCLEOTIDE SEQUENCE [LARGE SCALE GENOMIC DNA]</scope>
    <source>
        <strain evidence="3 4">CBS 20057</strain>
    </source>
</reference>
<dbReference type="InterPro" id="IPR000999">
    <property type="entry name" value="RNase_III_dom"/>
</dbReference>
<proteinExistence type="predicted"/>
<comment type="caution">
    <text evidence="3">The sequence shown here is derived from an EMBL/GenBank/DDBJ whole genome shotgun (WGS) entry which is preliminary data.</text>
</comment>
<feature type="compositionally biased region" description="Low complexity" evidence="1">
    <location>
        <begin position="26"/>
        <end position="54"/>
    </location>
</feature>
<feature type="compositionally biased region" description="Polar residues" evidence="1">
    <location>
        <begin position="1"/>
        <end position="24"/>
    </location>
</feature>
<dbReference type="Proteomes" id="UP001396898">
    <property type="component" value="Unassembled WGS sequence"/>
</dbReference>
<accession>A0ABR1R5K1</accession>
<dbReference type="InterPro" id="IPR036389">
    <property type="entry name" value="RNase_III_sf"/>
</dbReference>
<dbReference type="InterPro" id="IPR040030">
    <property type="entry name" value="Ribosomal_mL57"/>
</dbReference>
<feature type="domain" description="RNase III" evidence="2">
    <location>
        <begin position="219"/>
        <end position="299"/>
    </location>
</feature>
<sequence length="303" mass="32772">MALNTSRSTAQLARQALQSSTKSASPAILTRPLAAATPTTQQPRSFSSSSRLSQDNASAFSSTPSEQLPRWATTPRRMKAPFSPHITIDPSRSKWIVNESPQKLDDALNNLLGNGGDRLLPEELKWLAVTHKSFDQGRRGFNDRLAFLGKQIATMEAMQGILSSQFASPAAAAPAPSAHPTEGAIGEAVEDLANEGKGIPEDIYGDRREPFQHAALERTDELSSLQATDIFNLKKLQKLAVATGIAEVVRWKPRKPESLKASGIQPVLGGAIYAIIGAISLQHGGKVASRIMRERILRKIQPN</sequence>
<feature type="compositionally biased region" description="Polar residues" evidence="1">
    <location>
        <begin position="55"/>
        <end position="66"/>
    </location>
</feature>
<evidence type="ECO:0000259" key="2">
    <source>
        <dbReference type="Pfam" id="PF14622"/>
    </source>
</evidence>
<protein>
    <recommendedName>
        <fullName evidence="2">RNase III domain-containing protein</fullName>
    </recommendedName>
</protein>
<dbReference type="PANTHER" id="PTHR28160:SF1">
    <property type="entry name" value="LARGE RIBOSOMAL SUBUNIT PROTEIN ML57"/>
    <property type="match status" value="1"/>
</dbReference>
<evidence type="ECO:0000313" key="4">
    <source>
        <dbReference type="Proteomes" id="UP001396898"/>
    </source>
</evidence>
<evidence type="ECO:0000313" key="3">
    <source>
        <dbReference type="EMBL" id="KAK8001046.1"/>
    </source>
</evidence>
<gene>
    <name evidence="3" type="ORF">PG991_013268</name>
</gene>
<keyword evidence="4" id="KW-1185">Reference proteome</keyword>
<dbReference type="Gene3D" id="1.10.1520.10">
    <property type="entry name" value="Ribonuclease III domain"/>
    <property type="match status" value="1"/>
</dbReference>